<protein>
    <submittedName>
        <fullName evidence="2">Uncharacterized protein</fullName>
    </submittedName>
</protein>
<gene>
    <name evidence="2" type="ORF">TNCT_169631</name>
</gene>
<feature type="region of interest" description="Disordered" evidence="1">
    <location>
        <begin position="63"/>
        <end position="82"/>
    </location>
</feature>
<reference evidence="2" key="1">
    <citation type="submission" date="2020-07" db="EMBL/GenBank/DDBJ databases">
        <title>Multicomponent nature underlies the extraordinary mechanical properties of spider dragline silk.</title>
        <authorList>
            <person name="Kono N."/>
            <person name="Nakamura H."/>
            <person name="Mori M."/>
            <person name="Yoshida Y."/>
            <person name="Ohtoshi R."/>
            <person name="Malay A.D."/>
            <person name="Moran D.A.P."/>
            <person name="Tomita M."/>
            <person name="Numata K."/>
            <person name="Arakawa K."/>
        </authorList>
    </citation>
    <scope>NUCLEOTIDE SEQUENCE</scope>
</reference>
<dbReference type="EMBL" id="BMAO01011726">
    <property type="protein sequence ID" value="GFQ75872.1"/>
    <property type="molecule type" value="Genomic_DNA"/>
</dbReference>
<accession>A0A8X6HJY8</accession>
<sequence length="82" mass="8833">MGYDLLLVNGTKRAGSYQDLVQGLLGAYPIGTLDLRSLSRIISKLEILERGVVETPQPELKVAGRDADGLCDPEHGGRRKAA</sequence>
<keyword evidence="3" id="KW-1185">Reference proteome</keyword>
<evidence type="ECO:0000313" key="2">
    <source>
        <dbReference type="EMBL" id="GFQ75872.1"/>
    </source>
</evidence>
<comment type="caution">
    <text evidence="2">The sequence shown here is derived from an EMBL/GenBank/DDBJ whole genome shotgun (WGS) entry which is preliminary data.</text>
</comment>
<evidence type="ECO:0000256" key="1">
    <source>
        <dbReference type="SAM" id="MobiDB-lite"/>
    </source>
</evidence>
<dbReference type="AlphaFoldDB" id="A0A8X6HJY8"/>
<feature type="compositionally biased region" description="Basic and acidic residues" evidence="1">
    <location>
        <begin position="63"/>
        <end position="76"/>
    </location>
</feature>
<proteinExistence type="predicted"/>
<organism evidence="2 3">
    <name type="scientific">Trichonephila clavata</name>
    <name type="common">Joro spider</name>
    <name type="synonym">Nephila clavata</name>
    <dbReference type="NCBI Taxonomy" id="2740835"/>
    <lineage>
        <taxon>Eukaryota</taxon>
        <taxon>Metazoa</taxon>
        <taxon>Ecdysozoa</taxon>
        <taxon>Arthropoda</taxon>
        <taxon>Chelicerata</taxon>
        <taxon>Arachnida</taxon>
        <taxon>Araneae</taxon>
        <taxon>Araneomorphae</taxon>
        <taxon>Entelegynae</taxon>
        <taxon>Araneoidea</taxon>
        <taxon>Nephilidae</taxon>
        <taxon>Trichonephila</taxon>
    </lineage>
</organism>
<evidence type="ECO:0000313" key="3">
    <source>
        <dbReference type="Proteomes" id="UP000887116"/>
    </source>
</evidence>
<dbReference type="Proteomes" id="UP000887116">
    <property type="component" value="Unassembled WGS sequence"/>
</dbReference>
<name>A0A8X6HJY8_TRICU</name>